<dbReference type="Pfam" id="PF07479">
    <property type="entry name" value="NAD_Gly3P_dh_C"/>
    <property type="match status" value="1"/>
</dbReference>
<keyword evidence="21" id="KW-1185">Reference proteome</keyword>
<dbReference type="SUPFAM" id="SSF51735">
    <property type="entry name" value="NAD(P)-binding Rossmann-fold domains"/>
    <property type="match status" value="1"/>
</dbReference>
<dbReference type="EC" id="1.1.1.94" evidence="10 13"/>
<dbReference type="PANTHER" id="PTHR11728">
    <property type="entry name" value="GLYCEROL-3-PHOSPHATE DEHYDROGENASE"/>
    <property type="match status" value="1"/>
</dbReference>
<feature type="binding site" evidence="13">
    <location>
        <position position="193"/>
    </location>
    <ligand>
        <name>sn-glycerol 3-phosphate</name>
        <dbReference type="ChEBI" id="CHEBI:57597"/>
    </ligand>
</feature>
<comment type="pathway">
    <text evidence="13">Membrane lipid metabolism; glycerophospholipid metabolism.</text>
</comment>
<protein>
    <recommendedName>
        <fullName evidence="11 13">Glycerol-3-phosphate dehydrogenase [NAD(P)+]</fullName>
        <ecNumber evidence="10 13">1.1.1.94</ecNumber>
    </recommendedName>
    <alternativeName>
        <fullName evidence="13">NAD(P)(+)-dependent glycerol-3-phosphate dehydrogenase</fullName>
    </alternativeName>
    <alternativeName>
        <fullName evidence="12 13">NAD(P)H-dependent dihydroxyacetone-phosphate reductase</fullName>
    </alternativeName>
</protein>
<keyword evidence="7 13" id="KW-0594">Phospholipid biosynthesis</keyword>
<dbReference type="InterPro" id="IPR006168">
    <property type="entry name" value="G3P_DH_NAD-dep"/>
</dbReference>
<dbReference type="InterPro" id="IPR013328">
    <property type="entry name" value="6PGD_dom2"/>
</dbReference>
<dbReference type="NCBIfam" id="NF000942">
    <property type="entry name" value="PRK00094.1-4"/>
    <property type="match status" value="1"/>
</dbReference>
<keyword evidence="6 13" id="KW-0443">Lipid metabolism</keyword>
<feature type="binding site" evidence="13">
    <location>
        <position position="13"/>
    </location>
    <ligand>
        <name>NADPH</name>
        <dbReference type="ChEBI" id="CHEBI:57783"/>
    </ligand>
</feature>
<reference evidence="20" key="1">
    <citation type="submission" date="2020-09" db="EMBL/GenBank/DDBJ databases">
        <title>Pelobacter alkaliphilus sp. nov., a novel anaerobic arsenate-reducing bacterium from terrestrial mud volcano.</title>
        <authorList>
            <person name="Khomyakova M.A."/>
            <person name="Merkel A.Y."/>
            <person name="Slobodkin A.I."/>
        </authorList>
    </citation>
    <scope>NUCLEOTIDE SEQUENCE</scope>
    <source>
        <strain evidence="20">M08fum</strain>
    </source>
</reference>
<dbReference type="GO" id="GO:0051287">
    <property type="term" value="F:NAD binding"/>
    <property type="evidence" value="ECO:0007669"/>
    <property type="project" value="InterPro"/>
</dbReference>
<keyword evidence="13" id="KW-0963">Cytoplasm</keyword>
<feature type="binding site" evidence="13">
    <location>
        <position position="257"/>
    </location>
    <ligand>
        <name>NADPH</name>
        <dbReference type="ChEBI" id="CHEBI:57783"/>
    </ligand>
</feature>
<feature type="binding site" evidence="13">
    <location>
        <position position="12"/>
    </location>
    <ligand>
        <name>NADPH</name>
        <dbReference type="ChEBI" id="CHEBI:57783"/>
    </ligand>
</feature>
<feature type="binding site" evidence="13">
    <location>
        <position position="246"/>
    </location>
    <ligand>
        <name>sn-glycerol 3-phosphate</name>
        <dbReference type="ChEBI" id="CHEBI:57597"/>
    </ligand>
</feature>
<evidence type="ECO:0000313" key="20">
    <source>
        <dbReference type="EMBL" id="MBD1400759.1"/>
    </source>
</evidence>
<keyword evidence="2 13" id="KW-0444">Lipid biosynthesis</keyword>
<comment type="caution">
    <text evidence="13">Lacks conserved residue(s) required for the propagation of feature annotation.</text>
</comment>
<comment type="function">
    <text evidence="13">Catalyzes the reduction of the glycolytic intermediate dihydroxyacetone phosphate (DHAP) to sn-glycerol 3-phosphate (G3P), the key precursor for phospholipid synthesis.</text>
</comment>
<feature type="binding site" evidence="13">
    <location>
        <position position="142"/>
    </location>
    <ligand>
        <name>NADPH</name>
        <dbReference type="ChEBI" id="CHEBI:57783"/>
    </ligand>
</feature>
<feature type="binding site" evidence="16">
    <location>
        <begin position="9"/>
        <end position="14"/>
    </location>
    <ligand>
        <name>NAD(+)</name>
        <dbReference type="ChEBI" id="CHEBI:57540"/>
    </ligand>
</feature>
<dbReference type="NCBIfam" id="NF000940">
    <property type="entry name" value="PRK00094.1-2"/>
    <property type="match status" value="1"/>
</dbReference>
<dbReference type="GO" id="GO:0008654">
    <property type="term" value="P:phospholipid biosynthetic process"/>
    <property type="evidence" value="ECO:0007669"/>
    <property type="project" value="UniProtKB-KW"/>
</dbReference>
<dbReference type="FunFam" id="1.10.1040.10:FF:000001">
    <property type="entry name" value="Glycerol-3-phosphate dehydrogenase [NAD(P)+]"/>
    <property type="match status" value="1"/>
</dbReference>
<evidence type="ECO:0000256" key="6">
    <source>
        <dbReference type="ARBA" id="ARBA00023098"/>
    </source>
</evidence>
<keyword evidence="4 13" id="KW-0560">Oxidoreductase</keyword>
<gene>
    <name evidence="13" type="primary">gpsA</name>
    <name evidence="20" type="ORF">ICT70_08765</name>
</gene>
<feature type="binding site" evidence="16">
    <location>
        <position position="257"/>
    </location>
    <ligand>
        <name>NAD(+)</name>
        <dbReference type="ChEBI" id="CHEBI:57540"/>
    </ligand>
</feature>
<evidence type="ECO:0000256" key="14">
    <source>
        <dbReference type="PIRSR" id="PIRSR000114-1"/>
    </source>
</evidence>
<dbReference type="InterPro" id="IPR006109">
    <property type="entry name" value="G3P_DH_NAD-dep_C"/>
</dbReference>
<dbReference type="GO" id="GO:0046167">
    <property type="term" value="P:glycerol-3-phosphate biosynthetic process"/>
    <property type="evidence" value="ECO:0007669"/>
    <property type="project" value="UniProtKB-UniRule"/>
</dbReference>
<evidence type="ECO:0000256" key="8">
    <source>
        <dbReference type="ARBA" id="ARBA00023264"/>
    </source>
</evidence>
<feature type="binding site" evidence="13">
    <location>
        <position position="107"/>
    </location>
    <ligand>
        <name>NADPH</name>
        <dbReference type="ChEBI" id="CHEBI:57783"/>
    </ligand>
</feature>
<keyword evidence="5 13" id="KW-0520">NAD</keyword>
<dbReference type="Pfam" id="PF01210">
    <property type="entry name" value="NAD_Gly3P_dh_N"/>
    <property type="match status" value="1"/>
</dbReference>
<dbReference type="HAMAP" id="MF_00394">
    <property type="entry name" value="NAD_Glyc3P_dehydrog"/>
    <property type="match status" value="1"/>
</dbReference>
<feature type="binding site" evidence="13">
    <location>
        <position position="138"/>
    </location>
    <ligand>
        <name>sn-glycerol 3-phosphate</name>
        <dbReference type="ChEBI" id="CHEBI:57597"/>
    </ligand>
</feature>
<dbReference type="GO" id="GO:0006650">
    <property type="term" value="P:glycerophospholipid metabolic process"/>
    <property type="evidence" value="ECO:0007669"/>
    <property type="project" value="UniProtKB-UniRule"/>
</dbReference>
<evidence type="ECO:0000256" key="9">
    <source>
        <dbReference type="ARBA" id="ARBA00052716"/>
    </source>
</evidence>
<comment type="similarity">
    <text evidence="1 13 17">Belongs to the NAD-dependent glycerol-3-phosphate dehydrogenase family.</text>
</comment>
<evidence type="ECO:0000259" key="19">
    <source>
        <dbReference type="Pfam" id="PF07479"/>
    </source>
</evidence>
<dbReference type="Proteomes" id="UP000632828">
    <property type="component" value="Unassembled WGS sequence"/>
</dbReference>
<feature type="binding site" evidence="13">
    <location>
        <position position="283"/>
    </location>
    <ligand>
        <name>NADPH</name>
        <dbReference type="ChEBI" id="CHEBI:57783"/>
    </ligand>
</feature>
<feature type="binding site" evidence="13">
    <location>
        <position position="256"/>
    </location>
    <ligand>
        <name>sn-glycerol 3-phosphate</name>
        <dbReference type="ChEBI" id="CHEBI:57597"/>
    </ligand>
</feature>
<evidence type="ECO:0000256" key="3">
    <source>
        <dbReference type="ARBA" id="ARBA00022857"/>
    </source>
</evidence>
<proteinExistence type="inferred from homology"/>
<feature type="binding site" evidence="13">
    <location>
        <position position="140"/>
    </location>
    <ligand>
        <name>sn-glycerol 3-phosphate</name>
        <dbReference type="ChEBI" id="CHEBI:57597"/>
    </ligand>
</feature>
<feature type="active site" description="Proton acceptor" evidence="13 14">
    <location>
        <position position="193"/>
    </location>
</feature>
<comment type="caution">
    <text evidence="20">The sequence shown here is derived from an EMBL/GenBank/DDBJ whole genome shotgun (WGS) entry which is preliminary data.</text>
</comment>
<sequence length="335" mass="36008">MNTRIAVVGAGSWGTTLANLLAQKDLAVTLWCFEKDLAQRMRTSRINDLYLPGIPLATNLQITDDLVAAVADAAFVVYVTPSQVTRQVLRQSLPALLSDAVIVSASKGIENDSLQLLSQVFDNELPPGLKRRVVFLSGPSFAREVSQHMPTAVVAAGYEPAMAEAVQLLFSTPVFRVYTHDDIVGVELGGAMKNVIALAAGVADGLGFGYNTRAALITRGLAEMTRMGVKLGADRETFAGLAGMGDLVLTCTGDLSRNRSVGMELGKGRPLEEILAGMNMVAEGVKTTLSAYQLAQKLGVDVPIIEQTYHILYQNKDPRQAVTDLMMRDLKAEKL</sequence>
<dbReference type="GO" id="GO:0005975">
    <property type="term" value="P:carbohydrate metabolic process"/>
    <property type="evidence" value="ECO:0007669"/>
    <property type="project" value="InterPro"/>
</dbReference>
<keyword evidence="8 13" id="KW-1208">Phospholipid metabolism</keyword>
<dbReference type="GO" id="GO:0005829">
    <property type="term" value="C:cytosol"/>
    <property type="evidence" value="ECO:0007669"/>
    <property type="project" value="TreeGrafter"/>
</dbReference>
<evidence type="ECO:0000259" key="18">
    <source>
        <dbReference type="Pfam" id="PF01210"/>
    </source>
</evidence>
<comment type="catalytic activity">
    <reaction evidence="9">
        <text>sn-glycerol 3-phosphate + NADP(+) = dihydroxyacetone phosphate + NADPH + H(+)</text>
        <dbReference type="Rhea" id="RHEA:11096"/>
        <dbReference type="ChEBI" id="CHEBI:15378"/>
        <dbReference type="ChEBI" id="CHEBI:57597"/>
        <dbReference type="ChEBI" id="CHEBI:57642"/>
        <dbReference type="ChEBI" id="CHEBI:57783"/>
        <dbReference type="ChEBI" id="CHEBI:58349"/>
        <dbReference type="EC" id="1.1.1.94"/>
    </reaction>
    <physiologicalReaction direction="right-to-left" evidence="9">
        <dbReference type="Rhea" id="RHEA:11098"/>
    </physiologicalReaction>
</comment>
<organism evidence="20 21">
    <name type="scientific">Pelovirga terrestris</name>
    <dbReference type="NCBI Taxonomy" id="2771352"/>
    <lineage>
        <taxon>Bacteria</taxon>
        <taxon>Pseudomonadati</taxon>
        <taxon>Thermodesulfobacteriota</taxon>
        <taxon>Desulfuromonadia</taxon>
        <taxon>Geobacterales</taxon>
        <taxon>Geobacteraceae</taxon>
        <taxon>Pelovirga</taxon>
    </lineage>
</organism>
<evidence type="ECO:0000256" key="15">
    <source>
        <dbReference type="PIRSR" id="PIRSR000114-2"/>
    </source>
</evidence>
<keyword evidence="3 13" id="KW-0521">NADP</keyword>
<keyword evidence="13" id="KW-0547">Nucleotide-binding</keyword>
<evidence type="ECO:0000256" key="13">
    <source>
        <dbReference type="HAMAP-Rule" id="MF_00394"/>
    </source>
</evidence>
<evidence type="ECO:0000313" key="21">
    <source>
        <dbReference type="Proteomes" id="UP000632828"/>
    </source>
</evidence>
<evidence type="ECO:0000256" key="5">
    <source>
        <dbReference type="ARBA" id="ARBA00023027"/>
    </source>
</evidence>
<dbReference type="AlphaFoldDB" id="A0A8J6QLR3"/>
<feature type="binding site" evidence="13">
    <location>
        <position position="258"/>
    </location>
    <ligand>
        <name>sn-glycerol 3-phosphate</name>
        <dbReference type="ChEBI" id="CHEBI:57597"/>
    </ligand>
</feature>
<feature type="binding site" evidence="13">
    <location>
        <position position="281"/>
    </location>
    <ligand>
        <name>NADPH</name>
        <dbReference type="ChEBI" id="CHEBI:57783"/>
    </ligand>
</feature>
<dbReference type="Gene3D" id="3.40.50.720">
    <property type="entry name" value="NAD(P)-binding Rossmann-like Domain"/>
    <property type="match status" value="1"/>
</dbReference>
<dbReference type="UniPathway" id="UPA00940"/>
<feature type="binding site" evidence="13">
    <location>
        <position position="257"/>
    </location>
    <ligand>
        <name>sn-glycerol 3-phosphate</name>
        <dbReference type="ChEBI" id="CHEBI:57597"/>
    </ligand>
</feature>
<evidence type="ECO:0000256" key="11">
    <source>
        <dbReference type="ARBA" id="ARBA00069372"/>
    </source>
</evidence>
<dbReference type="RefSeq" id="WP_191155650.1">
    <property type="nucleotide sequence ID" value="NZ_JACWUN010000009.1"/>
</dbReference>
<dbReference type="SUPFAM" id="SSF48179">
    <property type="entry name" value="6-phosphogluconate dehydrogenase C-terminal domain-like"/>
    <property type="match status" value="1"/>
</dbReference>
<dbReference type="PRINTS" id="PR00077">
    <property type="entry name" value="GPDHDRGNASE"/>
</dbReference>
<feature type="binding site" evidence="15">
    <location>
        <position position="107"/>
    </location>
    <ligand>
        <name>substrate</name>
    </ligand>
</feature>
<evidence type="ECO:0000256" key="16">
    <source>
        <dbReference type="PIRSR" id="PIRSR000114-3"/>
    </source>
</evidence>
<evidence type="ECO:0000256" key="1">
    <source>
        <dbReference type="ARBA" id="ARBA00011009"/>
    </source>
</evidence>
<comment type="subcellular location">
    <subcellularLocation>
        <location evidence="13">Cytoplasm</location>
    </subcellularLocation>
</comment>
<feature type="domain" description="Glycerol-3-phosphate dehydrogenase NAD-dependent N-terminal" evidence="18">
    <location>
        <begin position="5"/>
        <end position="161"/>
    </location>
</feature>
<evidence type="ECO:0000256" key="7">
    <source>
        <dbReference type="ARBA" id="ARBA00023209"/>
    </source>
</evidence>
<dbReference type="GO" id="GO:0047952">
    <property type="term" value="F:glycerol-3-phosphate dehydrogenase [NAD(P)+] activity"/>
    <property type="evidence" value="ECO:0007669"/>
    <property type="project" value="UniProtKB-UniRule"/>
</dbReference>
<feature type="binding site" evidence="13">
    <location>
        <position position="50"/>
    </location>
    <ligand>
        <name>NADPH</name>
        <dbReference type="ChEBI" id="CHEBI:57783"/>
    </ligand>
</feature>
<dbReference type="Gene3D" id="1.10.1040.10">
    <property type="entry name" value="N-(1-d-carboxylethyl)-l-norvaline Dehydrogenase, domain 2"/>
    <property type="match status" value="1"/>
</dbReference>
<accession>A0A8J6QLR3</accession>
<dbReference type="InterPro" id="IPR011128">
    <property type="entry name" value="G3P_DH_NAD-dep_N"/>
</dbReference>
<dbReference type="PANTHER" id="PTHR11728:SF1">
    <property type="entry name" value="GLYCEROL-3-PHOSPHATE DEHYDROGENASE [NAD(+)] 2, CHLOROPLASTIC"/>
    <property type="match status" value="1"/>
</dbReference>
<evidence type="ECO:0000256" key="2">
    <source>
        <dbReference type="ARBA" id="ARBA00022516"/>
    </source>
</evidence>
<dbReference type="PIRSF" id="PIRSF000114">
    <property type="entry name" value="Glycerol-3-P_dh"/>
    <property type="match status" value="1"/>
</dbReference>
<dbReference type="InterPro" id="IPR036291">
    <property type="entry name" value="NAD(P)-bd_dom_sf"/>
</dbReference>
<dbReference type="InterPro" id="IPR008927">
    <property type="entry name" value="6-PGluconate_DH-like_C_sf"/>
</dbReference>
<feature type="binding site" evidence="15">
    <location>
        <begin position="257"/>
        <end position="258"/>
    </location>
    <ligand>
        <name>substrate</name>
    </ligand>
</feature>
<dbReference type="PROSITE" id="PS00957">
    <property type="entry name" value="NAD_G3PDH"/>
    <property type="match status" value="1"/>
</dbReference>
<feature type="binding site" evidence="16">
    <location>
        <position position="142"/>
    </location>
    <ligand>
        <name>NAD(+)</name>
        <dbReference type="ChEBI" id="CHEBI:57540"/>
    </ligand>
</feature>
<feature type="binding site" evidence="13">
    <location>
        <position position="107"/>
    </location>
    <ligand>
        <name>sn-glycerol 3-phosphate</name>
        <dbReference type="ChEBI" id="CHEBI:57597"/>
    </ligand>
</feature>
<dbReference type="FunFam" id="3.40.50.720:FF:000019">
    <property type="entry name" value="Glycerol-3-phosphate dehydrogenase [NAD(P)+]"/>
    <property type="match status" value="1"/>
</dbReference>
<name>A0A8J6QLR3_9BACT</name>
<feature type="domain" description="Glycerol-3-phosphate dehydrogenase NAD-dependent C-terminal" evidence="19">
    <location>
        <begin position="182"/>
        <end position="322"/>
    </location>
</feature>
<evidence type="ECO:0000256" key="4">
    <source>
        <dbReference type="ARBA" id="ARBA00023002"/>
    </source>
</evidence>
<evidence type="ECO:0000256" key="17">
    <source>
        <dbReference type="RuleBase" id="RU000437"/>
    </source>
</evidence>
<comment type="catalytic activity">
    <reaction evidence="13">
        <text>sn-glycerol 3-phosphate + NAD(+) = dihydroxyacetone phosphate + NADH + H(+)</text>
        <dbReference type="Rhea" id="RHEA:11092"/>
        <dbReference type="ChEBI" id="CHEBI:15378"/>
        <dbReference type="ChEBI" id="CHEBI:57540"/>
        <dbReference type="ChEBI" id="CHEBI:57597"/>
        <dbReference type="ChEBI" id="CHEBI:57642"/>
        <dbReference type="ChEBI" id="CHEBI:57945"/>
        <dbReference type="EC" id="1.1.1.94"/>
    </reaction>
</comment>
<evidence type="ECO:0000256" key="10">
    <source>
        <dbReference type="ARBA" id="ARBA00066687"/>
    </source>
</evidence>
<dbReference type="EMBL" id="JACWUN010000009">
    <property type="protein sequence ID" value="MBD1400759.1"/>
    <property type="molecule type" value="Genomic_DNA"/>
</dbReference>
<feature type="binding site" evidence="16">
    <location>
        <position position="33"/>
    </location>
    <ligand>
        <name>NAD(+)</name>
        <dbReference type="ChEBI" id="CHEBI:57540"/>
    </ligand>
</feature>
<evidence type="ECO:0000256" key="12">
    <source>
        <dbReference type="ARBA" id="ARBA00080511"/>
    </source>
</evidence>
<dbReference type="GO" id="GO:0046168">
    <property type="term" value="P:glycerol-3-phosphate catabolic process"/>
    <property type="evidence" value="ECO:0007669"/>
    <property type="project" value="InterPro"/>
</dbReference>